<gene>
    <name evidence="11" type="ORF">OLC1_LOCUS16113</name>
</gene>
<feature type="domain" description="NB-ARC" evidence="7">
    <location>
        <begin position="173"/>
        <end position="342"/>
    </location>
</feature>
<evidence type="ECO:0000256" key="1">
    <source>
        <dbReference type="ARBA" id="ARBA00008894"/>
    </source>
</evidence>
<keyword evidence="5" id="KW-0611">Plant defense</keyword>
<dbReference type="GO" id="GO:0051607">
    <property type="term" value="P:defense response to virus"/>
    <property type="evidence" value="ECO:0007669"/>
    <property type="project" value="UniProtKB-ARBA"/>
</dbReference>
<dbReference type="AlphaFoldDB" id="A0AAV1DJ88"/>
<proteinExistence type="inferred from homology"/>
<feature type="domain" description="Disease resistance N-terminal" evidence="8">
    <location>
        <begin position="9"/>
        <end position="97"/>
    </location>
</feature>
<evidence type="ECO:0000256" key="4">
    <source>
        <dbReference type="ARBA" id="ARBA00022741"/>
    </source>
</evidence>
<evidence type="ECO:0000256" key="6">
    <source>
        <dbReference type="ARBA" id="ARBA00022840"/>
    </source>
</evidence>
<dbReference type="InterPro" id="IPR058922">
    <property type="entry name" value="WHD_DRP"/>
</dbReference>
<dbReference type="PANTHER" id="PTHR36766">
    <property type="entry name" value="PLANT BROAD-SPECTRUM MILDEW RESISTANCE PROTEIN RPW8"/>
    <property type="match status" value="1"/>
</dbReference>
<dbReference type="InterPro" id="IPR042197">
    <property type="entry name" value="Apaf_helical"/>
</dbReference>
<feature type="domain" description="Disease resistance protein winged helix" evidence="9">
    <location>
        <begin position="429"/>
        <end position="504"/>
    </location>
</feature>
<evidence type="ECO:0000259" key="8">
    <source>
        <dbReference type="Pfam" id="PF18052"/>
    </source>
</evidence>
<dbReference type="SUPFAM" id="SSF52540">
    <property type="entry name" value="P-loop containing nucleoside triphosphate hydrolases"/>
    <property type="match status" value="1"/>
</dbReference>
<dbReference type="Pfam" id="PF00931">
    <property type="entry name" value="NB-ARC"/>
    <property type="match status" value="1"/>
</dbReference>
<accession>A0AAV1DJ88</accession>
<dbReference type="Pfam" id="PF23559">
    <property type="entry name" value="WHD_DRP"/>
    <property type="match status" value="1"/>
</dbReference>
<dbReference type="GO" id="GO:0005524">
    <property type="term" value="F:ATP binding"/>
    <property type="evidence" value="ECO:0007669"/>
    <property type="project" value="UniProtKB-KW"/>
</dbReference>
<dbReference type="FunFam" id="3.40.50.300:FF:001091">
    <property type="entry name" value="Probable disease resistance protein At1g61300"/>
    <property type="match status" value="1"/>
</dbReference>
<dbReference type="PRINTS" id="PR00364">
    <property type="entry name" value="DISEASERSIST"/>
</dbReference>
<dbReference type="Gene3D" id="3.40.50.300">
    <property type="entry name" value="P-loop containing nucleotide triphosphate hydrolases"/>
    <property type="match status" value="1"/>
</dbReference>
<protein>
    <submittedName>
        <fullName evidence="11">OLC1v1007408C2</fullName>
    </submittedName>
</protein>
<evidence type="ECO:0000259" key="10">
    <source>
        <dbReference type="Pfam" id="PF25019"/>
    </source>
</evidence>
<evidence type="ECO:0000313" key="11">
    <source>
        <dbReference type="EMBL" id="CAI9107924.1"/>
    </source>
</evidence>
<evidence type="ECO:0000256" key="2">
    <source>
        <dbReference type="ARBA" id="ARBA00022614"/>
    </source>
</evidence>
<feature type="domain" description="R13L1/DRL21-like LRR repeat region" evidence="10">
    <location>
        <begin position="684"/>
        <end position="812"/>
    </location>
</feature>
<keyword evidence="4" id="KW-0547">Nucleotide-binding</keyword>
<comment type="similarity">
    <text evidence="1">Belongs to the disease resistance NB-LRR family.</text>
</comment>
<keyword evidence="3" id="KW-0677">Repeat</keyword>
<dbReference type="Proteomes" id="UP001161247">
    <property type="component" value="Chromosome 5"/>
</dbReference>
<dbReference type="Gene3D" id="1.20.5.4130">
    <property type="match status" value="1"/>
</dbReference>
<dbReference type="Pfam" id="PF18052">
    <property type="entry name" value="Rx_N"/>
    <property type="match status" value="1"/>
</dbReference>
<dbReference type="InterPro" id="IPR032675">
    <property type="entry name" value="LRR_dom_sf"/>
</dbReference>
<dbReference type="InterPro" id="IPR002182">
    <property type="entry name" value="NB-ARC"/>
</dbReference>
<feature type="domain" description="R13L1/DRL21-like LRR repeat region" evidence="10">
    <location>
        <begin position="1048"/>
        <end position="1104"/>
    </location>
</feature>
<evidence type="ECO:0000259" key="7">
    <source>
        <dbReference type="Pfam" id="PF00931"/>
    </source>
</evidence>
<keyword evidence="12" id="KW-1185">Reference proteome</keyword>
<evidence type="ECO:0000256" key="3">
    <source>
        <dbReference type="ARBA" id="ARBA00022737"/>
    </source>
</evidence>
<dbReference type="FunFam" id="1.10.10.10:FF:000322">
    <property type="entry name" value="Probable disease resistance protein At1g63360"/>
    <property type="match status" value="1"/>
</dbReference>
<dbReference type="PANTHER" id="PTHR36766:SF70">
    <property type="entry name" value="DISEASE RESISTANCE PROTEIN RGA4"/>
    <property type="match status" value="1"/>
</dbReference>
<name>A0AAV1DJ88_OLDCO</name>
<dbReference type="SUPFAM" id="SSF52058">
    <property type="entry name" value="L domain-like"/>
    <property type="match status" value="1"/>
</dbReference>
<sequence>MASAGLGVVLEPLLKKAFALAAEEISLVWGVNKQLQKLGDKLEMIHALFTDAQNKQLVSRAVQLWLKKLQSVSLDIEIVLDDFEYEVLRQKIHRRKRDKVRSFMSSSNPILFHRKMAHNMKEILSCLEEIYVESHQIGLQPIQMINSLPVFKEKRQTDPFVEDSVILGRDIDVSKVMNMLTSLDYEKELPVIAILGMGGQGKTTLAQLVYKNDTAKSYFDKLMWLCVSDDFNVERLLCLMLQSLSKANHQLASTEALVSGLQEHLRGKRYLLVLDDIWNDNGDEWDRMRTCLLEIGGSKDSKVLTTTRSENVASAMRASKLHRLDILSEDQSWSLFEQCAFAEGGPIKTGQLMEMGKRILKRCGGVPLAIKAIGGLLYSKHSEYDWLMIARSETWSTFSEGNKVLSAIKLSYDYLPSLPVKQCFAYCAIFEKDTNLKKDQLIQLWMSQGLLNPPRGSPLRMEDIGNIYFNILLRNSLLQETREDKMDSDSNVEHFKMHDLVHDVSLQVSENYCFHIKDWKSISNELEAVHILAHFGENGMRKSLKGILPSNLRTLHAKGVNLVALANLFPNFRCLLVLIVENWDLSQLPSDIGMMKHLRYLDISHTRIDILPQSITKLYYLQTLRVFNLCQVPKGFEHLINLRRIETYNEEDLYKIFFPGLGQLRNLQKWSVFKVGGGNGGYQMEQLEHLDNLTGELKIIGLQNVRSYASAIKSNLSSKSNIETLELHWDYWRGREEGCDDAEVMEGLKPHSSLKSLGINGYQSLKFPSWMTGENDSVILQNLVKLKLGKLHKCKRLPTLGLLPHLEHLEIFSLNNVKYIGKEFYGWSNLNRATKSSRSEITLFPALRKLQLSDMKSVVKWSDAIVSHPTPQSSPLLTQVNVFPHLEELAVSDIPNLSVFPNLGNLPSLQHLRLIRIGGGNTNFGSPDERLSHSPEDPVSGSDIYQYYYYFPSLRQFWIKDCCKLSAPFCSLTPTLALVESLTIRRHQDLHHIISIRAREGFELDCFPWPYPTISTPTSNDVSLTALTLDGNGRLPKVTSLPYQIQYVTTLMRLEICGFDGLEALPEWLGNLEHLQHLRILACRNLRQLPSAEAFRRLTDLIILEIKFCPVLEKRCGRGNGSEWHKIAHLSSVHLGSLLEECDHLRHGI</sequence>
<dbReference type="Pfam" id="PF25019">
    <property type="entry name" value="LRR_R13L1-DRL21"/>
    <property type="match status" value="2"/>
</dbReference>
<dbReference type="InterPro" id="IPR041118">
    <property type="entry name" value="Rx_N"/>
</dbReference>
<keyword evidence="2" id="KW-0433">Leucine-rich repeat</keyword>
<dbReference type="Gene3D" id="3.80.10.10">
    <property type="entry name" value="Ribonuclease Inhibitor"/>
    <property type="match status" value="2"/>
</dbReference>
<dbReference type="Gene3D" id="1.10.10.10">
    <property type="entry name" value="Winged helix-like DNA-binding domain superfamily/Winged helix DNA-binding domain"/>
    <property type="match status" value="1"/>
</dbReference>
<evidence type="ECO:0000259" key="9">
    <source>
        <dbReference type="Pfam" id="PF23559"/>
    </source>
</evidence>
<evidence type="ECO:0000313" key="12">
    <source>
        <dbReference type="Proteomes" id="UP001161247"/>
    </source>
</evidence>
<evidence type="ECO:0000256" key="5">
    <source>
        <dbReference type="ARBA" id="ARBA00022821"/>
    </source>
</evidence>
<keyword evidence="6" id="KW-0067">ATP-binding</keyword>
<organism evidence="11 12">
    <name type="scientific">Oldenlandia corymbosa var. corymbosa</name>
    <dbReference type="NCBI Taxonomy" id="529605"/>
    <lineage>
        <taxon>Eukaryota</taxon>
        <taxon>Viridiplantae</taxon>
        <taxon>Streptophyta</taxon>
        <taxon>Embryophyta</taxon>
        <taxon>Tracheophyta</taxon>
        <taxon>Spermatophyta</taxon>
        <taxon>Magnoliopsida</taxon>
        <taxon>eudicotyledons</taxon>
        <taxon>Gunneridae</taxon>
        <taxon>Pentapetalae</taxon>
        <taxon>asterids</taxon>
        <taxon>lamiids</taxon>
        <taxon>Gentianales</taxon>
        <taxon>Rubiaceae</taxon>
        <taxon>Rubioideae</taxon>
        <taxon>Spermacoceae</taxon>
        <taxon>Hedyotis-Oldenlandia complex</taxon>
        <taxon>Oldenlandia</taxon>
    </lineage>
</organism>
<dbReference type="InterPro" id="IPR036388">
    <property type="entry name" value="WH-like_DNA-bd_sf"/>
</dbReference>
<dbReference type="EMBL" id="OX459122">
    <property type="protein sequence ID" value="CAI9107924.1"/>
    <property type="molecule type" value="Genomic_DNA"/>
</dbReference>
<dbReference type="GO" id="GO:0043531">
    <property type="term" value="F:ADP binding"/>
    <property type="evidence" value="ECO:0007669"/>
    <property type="project" value="InterPro"/>
</dbReference>
<dbReference type="InterPro" id="IPR027417">
    <property type="entry name" value="P-loop_NTPase"/>
</dbReference>
<reference evidence="11" key="1">
    <citation type="submission" date="2023-03" db="EMBL/GenBank/DDBJ databases">
        <authorList>
            <person name="Julca I."/>
        </authorList>
    </citation>
    <scope>NUCLEOTIDE SEQUENCE</scope>
</reference>
<dbReference type="InterPro" id="IPR056789">
    <property type="entry name" value="LRR_R13L1-DRL21"/>
</dbReference>
<dbReference type="Gene3D" id="1.10.8.430">
    <property type="entry name" value="Helical domain of apoptotic protease-activating factors"/>
    <property type="match status" value="1"/>
</dbReference>